<proteinExistence type="predicted"/>
<dbReference type="Proteomes" id="UP000499080">
    <property type="component" value="Unassembled WGS sequence"/>
</dbReference>
<sequence length="126" mass="14954">MILANKEYDEECAKEWLNTIINEKKRKRKKMNEEMKKFRNVGVKKRLQNENVKKRLQNGNVKKRLQNGNVKKRLQNGNTKKKLKWMNIGEEKNTRNGSERMTLNLSCKNCVSEQKVVFQISSPIKM</sequence>
<accession>A0A4Y2FAJ3</accession>
<protein>
    <submittedName>
        <fullName evidence="1">Uncharacterized protein</fullName>
    </submittedName>
</protein>
<reference evidence="1 2" key="1">
    <citation type="journal article" date="2019" name="Sci. Rep.">
        <title>Orb-weaving spider Araneus ventricosus genome elucidates the spidroin gene catalogue.</title>
        <authorList>
            <person name="Kono N."/>
            <person name="Nakamura H."/>
            <person name="Ohtoshi R."/>
            <person name="Moran D.A.P."/>
            <person name="Shinohara A."/>
            <person name="Yoshida Y."/>
            <person name="Fujiwara M."/>
            <person name="Mori M."/>
            <person name="Tomita M."/>
            <person name="Arakawa K."/>
        </authorList>
    </citation>
    <scope>NUCLEOTIDE SEQUENCE [LARGE SCALE GENOMIC DNA]</scope>
</reference>
<dbReference type="AlphaFoldDB" id="A0A4Y2FAJ3"/>
<organism evidence="1 2">
    <name type="scientific">Araneus ventricosus</name>
    <name type="common">Orbweaver spider</name>
    <name type="synonym">Epeira ventricosa</name>
    <dbReference type="NCBI Taxonomy" id="182803"/>
    <lineage>
        <taxon>Eukaryota</taxon>
        <taxon>Metazoa</taxon>
        <taxon>Ecdysozoa</taxon>
        <taxon>Arthropoda</taxon>
        <taxon>Chelicerata</taxon>
        <taxon>Arachnida</taxon>
        <taxon>Araneae</taxon>
        <taxon>Araneomorphae</taxon>
        <taxon>Entelegynae</taxon>
        <taxon>Araneoidea</taxon>
        <taxon>Araneidae</taxon>
        <taxon>Araneus</taxon>
    </lineage>
</organism>
<keyword evidence="2" id="KW-1185">Reference proteome</keyword>
<dbReference type="EMBL" id="BGPR01249793">
    <property type="protein sequence ID" value="GBM38342.1"/>
    <property type="molecule type" value="Genomic_DNA"/>
</dbReference>
<evidence type="ECO:0000313" key="1">
    <source>
        <dbReference type="EMBL" id="GBM38342.1"/>
    </source>
</evidence>
<comment type="caution">
    <text evidence="1">The sequence shown here is derived from an EMBL/GenBank/DDBJ whole genome shotgun (WGS) entry which is preliminary data.</text>
</comment>
<evidence type="ECO:0000313" key="2">
    <source>
        <dbReference type="Proteomes" id="UP000499080"/>
    </source>
</evidence>
<gene>
    <name evidence="1" type="ORF">AVEN_194314_1</name>
</gene>
<name>A0A4Y2FAJ3_ARAVE</name>